<dbReference type="KEGG" id="nsu:110586949"/>
<dbReference type="PANTHER" id="PTHR37679:SF1">
    <property type="entry name" value="ARMADILLO-LIKE HELICAL DOMAIN-CONTAINING PROTEIN 2"/>
    <property type="match status" value="1"/>
</dbReference>
<dbReference type="InterPro" id="IPR016024">
    <property type="entry name" value="ARM-type_fold"/>
</dbReference>
<dbReference type="InterPro" id="IPR040268">
    <property type="entry name" value="ARMH2"/>
</dbReference>
<dbReference type="SUPFAM" id="SSF48371">
    <property type="entry name" value="ARM repeat"/>
    <property type="match status" value="1"/>
</dbReference>
<dbReference type="CTD" id="101928603"/>
<dbReference type="InParanoid" id="A0A2Y9HSW6"/>
<evidence type="ECO:0000313" key="2">
    <source>
        <dbReference type="RefSeq" id="XP_021552914.1"/>
    </source>
</evidence>
<keyword evidence="1" id="KW-1185">Reference proteome</keyword>
<dbReference type="Pfam" id="PF17822">
    <property type="entry name" value="ARMH2"/>
    <property type="match status" value="1"/>
</dbReference>
<dbReference type="Proteomes" id="UP000248481">
    <property type="component" value="Chromosome 8"/>
</dbReference>
<dbReference type="Gene3D" id="1.25.10.10">
    <property type="entry name" value="Leucine-rich Repeat Variant"/>
    <property type="match status" value="1"/>
</dbReference>
<proteinExistence type="predicted"/>
<dbReference type="AlphaFoldDB" id="A0A2Y9HSW6"/>
<reference evidence="2" key="1">
    <citation type="submission" date="2025-08" db="UniProtKB">
        <authorList>
            <consortium name="RefSeq"/>
        </authorList>
    </citation>
    <scope>IDENTIFICATION</scope>
    <source>
        <tissue evidence="2">Blood</tissue>
    </source>
</reference>
<dbReference type="GeneID" id="110586949"/>
<organism evidence="1 2">
    <name type="scientific">Neomonachus schauinslandi</name>
    <name type="common">Hawaiian monk seal</name>
    <name type="synonym">Monachus schauinslandi</name>
    <dbReference type="NCBI Taxonomy" id="29088"/>
    <lineage>
        <taxon>Eukaryota</taxon>
        <taxon>Metazoa</taxon>
        <taxon>Chordata</taxon>
        <taxon>Craniata</taxon>
        <taxon>Vertebrata</taxon>
        <taxon>Euteleostomi</taxon>
        <taxon>Mammalia</taxon>
        <taxon>Eutheria</taxon>
        <taxon>Laurasiatheria</taxon>
        <taxon>Carnivora</taxon>
        <taxon>Caniformia</taxon>
        <taxon>Pinnipedia</taxon>
        <taxon>Phocidae</taxon>
        <taxon>Monachinae</taxon>
        <taxon>Monachini</taxon>
        <taxon>Neomonachus</taxon>
    </lineage>
</organism>
<accession>A0A2Y9HSW6</accession>
<gene>
    <name evidence="2" type="primary">ARMH2</name>
</gene>
<dbReference type="PANTHER" id="PTHR37679">
    <property type="entry name" value="ARMADILLO-LIKE HELICAL DOMAIN-CONTAINING PROTEIN 2"/>
    <property type="match status" value="1"/>
</dbReference>
<sequence length="231" mass="26781">MAKTRVYYVQCWMRIYRYFSGLCRHVQKFWNVTVKPFFVKKEEEGDVPSAESIFHKEKIVVLGHLLKDESLAVEKRAQAAHRIGLLAFTGGPAAGKFAAEYMKEVAHLLKDHDMAPKVKILLLQSIACWCYLNPVSQKRAKHLKFIPILVEVFEDKLDSTTKSEINNSLLVKFWTCYVLSVMTCNNLSCVKELKNYSILKYHLQILATENWSGWPENFAEVLYFLIGFHRN</sequence>
<evidence type="ECO:0000313" key="1">
    <source>
        <dbReference type="Proteomes" id="UP000248481"/>
    </source>
</evidence>
<name>A0A2Y9HSW6_NEOSC</name>
<dbReference type="RefSeq" id="XP_021552914.1">
    <property type="nucleotide sequence ID" value="XM_021697239.1"/>
</dbReference>
<dbReference type="InterPro" id="IPR011989">
    <property type="entry name" value="ARM-like"/>
</dbReference>
<protein>
    <submittedName>
        <fullName evidence="2">Armadillo-like helical domain-containing protein 2</fullName>
    </submittedName>
</protein>